<keyword evidence="2" id="KW-1185">Reference proteome</keyword>
<organism evidence="1 2">
    <name type="scientific">Cichlidogyrus casuarinus</name>
    <dbReference type="NCBI Taxonomy" id="1844966"/>
    <lineage>
        <taxon>Eukaryota</taxon>
        <taxon>Metazoa</taxon>
        <taxon>Spiralia</taxon>
        <taxon>Lophotrochozoa</taxon>
        <taxon>Platyhelminthes</taxon>
        <taxon>Monogenea</taxon>
        <taxon>Monopisthocotylea</taxon>
        <taxon>Dactylogyridea</taxon>
        <taxon>Ancyrocephalidae</taxon>
        <taxon>Cichlidogyrus</taxon>
    </lineage>
</organism>
<dbReference type="EMBL" id="JBJKFK010000071">
    <property type="protein sequence ID" value="KAL3320180.1"/>
    <property type="molecule type" value="Genomic_DNA"/>
</dbReference>
<dbReference type="Proteomes" id="UP001626550">
    <property type="component" value="Unassembled WGS sequence"/>
</dbReference>
<gene>
    <name evidence="1" type="ORF">Ciccas_001148</name>
</gene>
<sequence length="66" mass="7312">MNEVSSDEDGAFVEDVSVVLATPTKSSFVDYSNSYIKLEQDKAQAESFGRMSPNSEAKMEIVNFKI</sequence>
<accession>A0ABD2QL64</accession>
<evidence type="ECO:0000313" key="2">
    <source>
        <dbReference type="Proteomes" id="UP001626550"/>
    </source>
</evidence>
<evidence type="ECO:0000313" key="1">
    <source>
        <dbReference type="EMBL" id="KAL3320180.1"/>
    </source>
</evidence>
<protein>
    <submittedName>
        <fullName evidence="1">Uncharacterized protein</fullName>
    </submittedName>
</protein>
<proteinExistence type="predicted"/>
<comment type="caution">
    <text evidence="1">The sequence shown here is derived from an EMBL/GenBank/DDBJ whole genome shotgun (WGS) entry which is preliminary data.</text>
</comment>
<dbReference type="AlphaFoldDB" id="A0ABD2QL64"/>
<name>A0ABD2QL64_9PLAT</name>
<reference evidence="1 2" key="1">
    <citation type="submission" date="2024-11" db="EMBL/GenBank/DDBJ databases">
        <title>Adaptive evolution of stress response genes in parasites aligns with host niche diversity.</title>
        <authorList>
            <person name="Hahn C."/>
            <person name="Resl P."/>
        </authorList>
    </citation>
    <scope>NUCLEOTIDE SEQUENCE [LARGE SCALE GENOMIC DNA]</scope>
    <source>
        <strain evidence="1">EGGRZ-B1_66</strain>
        <tissue evidence="1">Body</tissue>
    </source>
</reference>